<dbReference type="EMBL" id="KZ679269">
    <property type="protein sequence ID" value="PTB37008.1"/>
    <property type="molecule type" value="Genomic_DNA"/>
</dbReference>
<protein>
    <submittedName>
        <fullName evidence="2">Uncharacterized protein</fullName>
    </submittedName>
</protein>
<dbReference type="AlphaFoldDB" id="A0A2T3YWR5"/>
<gene>
    <name evidence="2" type="ORF">M441DRAFT_109581</name>
</gene>
<feature type="non-terminal residue" evidence="2">
    <location>
        <position position="109"/>
    </location>
</feature>
<name>A0A2T3YWR5_TRIA4</name>
<feature type="region of interest" description="Disordered" evidence="1">
    <location>
        <begin position="73"/>
        <end position="95"/>
    </location>
</feature>
<organism evidence="2 3">
    <name type="scientific">Trichoderma asperellum (strain ATCC 204424 / CBS 433.97 / NBRC 101777)</name>
    <dbReference type="NCBI Taxonomy" id="1042311"/>
    <lineage>
        <taxon>Eukaryota</taxon>
        <taxon>Fungi</taxon>
        <taxon>Dikarya</taxon>
        <taxon>Ascomycota</taxon>
        <taxon>Pezizomycotina</taxon>
        <taxon>Sordariomycetes</taxon>
        <taxon>Hypocreomycetidae</taxon>
        <taxon>Hypocreales</taxon>
        <taxon>Hypocreaceae</taxon>
        <taxon>Trichoderma</taxon>
    </lineage>
</organism>
<proteinExistence type="predicted"/>
<reference evidence="2 3" key="1">
    <citation type="submission" date="2016-07" db="EMBL/GenBank/DDBJ databases">
        <title>Multiple horizontal gene transfer events from other fungi enriched the ability of initially mycotrophic Trichoderma (Ascomycota) to feed on dead plant biomass.</title>
        <authorList>
            <consortium name="DOE Joint Genome Institute"/>
            <person name="Aerts A."/>
            <person name="Atanasova L."/>
            <person name="Chenthamara K."/>
            <person name="Zhang J."/>
            <person name="Grujic M."/>
            <person name="Henrissat B."/>
            <person name="Kuo A."/>
            <person name="Salamov A."/>
            <person name="Lipzen A."/>
            <person name="Labutti K."/>
            <person name="Barry K."/>
            <person name="Miao Y."/>
            <person name="Rahimi M.J."/>
            <person name="Shen Q."/>
            <person name="Grigoriev I.V."/>
            <person name="Kubicek C.P."/>
            <person name="Druzhinina I.S."/>
        </authorList>
    </citation>
    <scope>NUCLEOTIDE SEQUENCE [LARGE SCALE GENOMIC DNA]</scope>
    <source>
        <strain evidence="2 3">CBS 433.97</strain>
    </source>
</reference>
<evidence type="ECO:0000256" key="1">
    <source>
        <dbReference type="SAM" id="MobiDB-lite"/>
    </source>
</evidence>
<accession>A0A2T3YWR5</accession>
<dbReference type="Proteomes" id="UP000240493">
    <property type="component" value="Unassembled WGS sequence"/>
</dbReference>
<evidence type="ECO:0000313" key="3">
    <source>
        <dbReference type="Proteomes" id="UP000240493"/>
    </source>
</evidence>
<evidence type="ECO:0000313" key="2">
    <source>
        <dbReference type="EMBL" id="PTB37008.1"/>
    </source>
</evidence>
<feature type="non-terminal residue" evidence="2">
    <location>
        <position position="1"/>
    </location>
</feature>
<keyword evidence="3" id="KW-1185">Reference proteome</keyword>
<sequence>VRTSSIPESFSTAEDDREGDSGVMDRDVLRGLHIAASAACDEEVDTFVRNKTGLRLRRFLADLMVLETLRDVRPEEGEGQGARRRRSTLRKLKQQVRRSREIRELGMAA</sequence>
<feature type="region of interest" description="Disordered" evidence="1">
    <location>
        <begin position="1"/>
        <end position="23"/>
    </location>
</feature>
<dbReference type="OrthoDB" id="273010at2759"/>
<feature type="compositionally biased region" description="Polar residues" evidence="1">
    <location>
        <begin position="1"/>
        <end position="12"/>
    </location>
</feature>
<dbReference type="STRING" id="1042311.A0A2T3YWR5"/>
<feature type="compositionally biased region" description="Basic residues" evidence="1">
    <location>
        <begin position="82"/>
        <end position="95"/>
    </location>
</feature>